<dbReference type="Gene3D" id="3.10.120.10">
    <property type="entry name" value="Cytochrome b5-like heme/steroid binding domain"/>
    <property type="match status" value="1"/>
</dbReference>
<evidence type="ECO:0000313" key="5">
    <source>
        <dbReference type="EMBL" id="CAD8513806.1"/>
    </source>
</evidence>
<reference evidence="5" key="1">
    <citation type="submission" date="2021-01" db="EMBL/GenBank/DDBJ databases">
        <authorList>
            <person name="Corre E."/>
            <person name="Pelletier E."/>
            <person name="Niang G."/>
            <person name="Scheremetjew M."/>
            <person name="Finn R."/>
            <person name="Kale V."/>
            <person name="Holt S."/>
            <person name="Cochrane G."/>
            <person name="Meng A."/>
            <person name="Brown T."/>
            <person name="Cohen L."/>
        </authorList>
    </citation>
    <scope>NUCLEOTIDE SEQUENCE</scope>
    <source>
        <strain evidence="5">CCMP1723</strain>
    </source>
</reference>
<dbReference type="PANTHER" id="PTHR10281:SF76">
    <property type="entry name" value="CALCUTTA CUP-RELATED"/>
    <property type="match status" value="1"/>
</dbReference>
<protein>
    <recommendedName>
        <fullName evidence="4">Cytochrome b5 heme-binding domain-containing protein</fullName>
    </recommendedName>
</protein>
<dbReference type="InterPro" id="IPR036400">
    <property type="entry name" value="Cyt_B5-like_heme/steroid_sf"/>
</dbReference>
<dbReference type="InterPro" id="IPR050577">
    <property type="entry name" value="MAPR/NEUFC/NENF-like"/>
</dbReference>
<keyword evidence="1" id="KW-0754">Steroid-binding</keyword>
<comment type="similarity">
    <text evidence="2">Belongs to the cytochrome b5 family. MAPR subfamily.</text>
</comment>
<dbReference type="SUPFAM" id="SSF55856">
    <property type="entry name" value="Cytochrome b5-like heme/steroid binding domain"/>
    <property type="match status" value="1"/>
</dbReference>
<evidence type="ECO:0000256" key="2">
    <source>
        <dbReference type="ARBA" id="ARBA00038357"/>
    </source>
</evidence>
<name>A0A7S0I838_MICPS</name>
<feature type="domain" description="Cytochrome b5 heme-binding" evidence="4">
    <location>
        <begin position="78"/>
        <end position="174"/>
    </location>
</feature>
<proteinExistence type="inferred from homology"/>
<dbReference type="GO" id="GO:0016020">
    <property type="term" value="C:membrane"/>
    <property type="evidence" value="ECO:0007669"/>
    <property type="project" value="TreeGrafter"/>
</dbReference>
<evidence type="ECO:0000259" key="4">
    <source>
        <dbReference type="SMART" id="SM01117"/>
    </source>
</evidence>
<dbReference type="SMART" id="SM01117">
    <property type="entry name" value="Cyt-b5"/>
    <property type="match status" value="1"/>
</dbReference>
<dbReference type="PANTHER" id="PTHR10281">
    <property type="entry name" value="MEMBRANE-ASSOCIATED PROGESTERONE RECEPTOR COMPONENT-RELATED"/>
    <property type="match status" value="1"/>
</dbReference>
<dbReference type="AlphaFoldDB" id="A0A7S0I838"/>
<dbReference type="GO" id="GO:0012505">
    <property type="term" value="C:endomembrane system"/>
    <property type="evidence" value="ECO:0007669"/>
    <property type="project" value="TreeGrafter"/>
</dbReference>
<dbReference type="EMBL" id="HBEQ01001536">
    <property type="protein sequence ID" value="CAD8513806.1"/>
    <property type="molecule type" value="Transcribed_RNA"/>
</dbReference>
<dbReference type="FunFam" id="3.10.120.10:FF:000003">
    <property type="entry name" value="membrane-associated progesterone receptor component 1"/>
    <property type="match status" value="1"/>
</dbReference>
<organism evidence="5">
    <name type="scientific">Micromonas pusilla</name>
    <name type="common">Picoplanktonic green alga</name>
    <name type="synonym">Chromulina pusilla</name>
    <dbReference type="NCBI Taxonomy" id="38833"/>
    <lineage>
        <taxon>Eukaryota</taxon>
        <taxon>Viridiplantae</taxon>
        <taxon>Chlorophyta</taxon>
        <taxon>Mamiellophyceae</taxon>
        <taxon>Mamiellales</taxon>
        <taxon>Mamiellaceae</taxon>
        <taxon>Micromonas</taxon>
    </lineage>
</organism>
<accession>A0A7S0I838</accession>
<evidence type="ECO:0000256" key="3">
    <source>
        <dbReference type="SAM" id="Phobius"/>
    </source>
</evidence>
<dbReference type="InterPro" id="IPR001199">
    <property type="entry name" value="Cyt_B5-like_heme/steroid-bd"/>
</dbReference>
<feature type="transmembrane region" description="Helical" evidence="3">
    <location>
        <begin position="20"/>
        <end position="43"/>
    </location>
</feature>
<keyword evidence="1" id="KW-0446">Lipid-binding</keyword>
<keyword evidence="3" id="KW-0472">Membrane</keyword>
<keyword evidence="3" id="KW-1133">Transmembrane helix</keyword>
<dbReference type="Pfam" id="PF00173">
    <property type="entry name" value="Cyt-b5"/>
    <property type="match status" value="1"/>
</dbReference>
<evidence type="ECO:0000256" key="1">
    <source>
        <dbReference type="ARBA" id="ARBA00022665"/>
    </source>
</evidence>
<keyword evidence="3" id="KW-0812">Transmembrane</keyword>
<gene>
    <name evidence="5" type="ORF">MCOM1403_LOCUS1231</name>
</gene>
<dbReference type="GO" id="GO:0005496">
    <property type="term" value="F:steroid binding"/>
    <property type="evidence" value="ECO:0007669"/>
    <property type="project" value="UniProtKB-KW"/>
</dbReference>
<sequence>MGGDFLPSWSEFVDASVGEKWQQVLVALFVGYFVAAIAVYFFPSPFNRDRRVRKRAPVTEEEKAAAEIFPDPMPKGDLTREELKRYDGSNVAIPVLIAAKGRIFDVTKGRDFYGKGGPYNCFAGIDCSRALAKVSLDRKDLNAKCADLYAAERDVLNDWVRKFEDKYPEVGIVLDGTYDGPP</sequence>